<proteinExistence type="predicted"/>
<name>A0A0F9J3Z8_9ZZZZ</name>
<reference evidence="1" key="1">
    <citation type="journal article" date="2015" name="Nature">
        <title>Complex archaea that bridge the gap between prokaryotes and eukaryotes.</title>
        <authorList>
            <person name="Spang A."/>
            <person name="Saw J.H."/>
            <person name="Jorgensen S.L."/>
            <person name="Zaremba-Niedzwiedzka K."/>
            <person name="Martijn J."/>
            <person name="Lind A.E."/>
            <person name="van Eijk R."/>
            <person name="Schleper C."/>
            <person name="Guy L."/>
            <person name="Ettema T.J."/>
        </authorList>
    </citation>
    <scope>NUCLEOTIDE SEQUENCE</scope>
</reference>
<protein>
    <submittedName>
        <fullName evidence="1">Uncharacterized protein</fullName>
    </submittedName>
</protein>
<sequence>IKDTAITLQPSTFPGLKLRGQTSGSGNFIATLAPAATLSGTRVATLPDASGEIALDSELHAEAHGPSQHTEGVAWRLVYQDVNGDEQEIGLGTDGQVLTSTGAALAPQFEALPAAGAHGPGAHTSFANWKVIYTDGSGDQQELALGTDGQVLTSTGASSAPAFEAAGGGGGTPTIPLTALHFSPTVANGCAEAVKVSVGSGATSKLYWVLDFDDGADEHAIAGPYPLPEDYDGGTMTARIAWTTTATDADGVAWAIKLLSIDDGDDISAASWGSAVVTTDDAQSNADDFLVTAESSAITPGGTAVAPESLWVMIFRDVSDANDDMAEDARLISVKLEYTRS</sequence>
<organism evidence="1">
    <name type="scientific">marine sediment metagenome</name>
    <dbReference type="NCBI Taxonomy" id="412755"/>
    <lineage>
        <taxon>unclassified sequences</taxon>
        <taxon>metagenomes</taxon>
        <taxon>ecological metagenomes</taxon>
    </lineage>
</organism>
<accession>A0A0F9J3Z8</accession>
<dbReference type="EMBL" id="LAZR01017377">
    <property type="protein sequence ID" value="KKM00676.1"/>
    <property type="molecule type" value="Genomic_DNA"/>
</dbReference>
<comment type="caution">
    <text evidence="1">The sequence shown here is derived from an EMBL/GenBank/DDBJ whole genome shotgun (WGS) entry which is preliminary data.</text>
</comment>
<dbReference type="AlphaFoldDB" id="A0A0F9J3Z8"/>
<evidence type="ECO:0000313" key="1">
    <source>
        <dbReference type="EMBL" id="KKM00676.1"/>
    </source>
</evidence>
<gene>
    <name evidence="1" type="ORF">LCGC14_1802030</name>
</gene>
<feature type="non-terminal residue" evidence="1">
    <location>
        <position position="1"/>
    </location>
</feature>